<feature type="transmembrane region" description="Helical" evidence="1">
    <location>
        <begin position="185"/>
        <end position="218"/>
    </location>
</feature>
<dbReference type="CDD" id="cd01949">
    <property type="entry name" value="GGDEF"/>
    <property type="match status" value="1"/>
</dbReference>
<feature type="domain" description="GGDEF" evidence="3">
    <location>
        <begin position="261"/>
        <end position="399"/>
    </location>
</feature>
<dbReference type="SMART" id="SM00267">
    <property type="entry name" value="GGDEF"/>
    <property type="match status" value="1"/>
</dbReference>
<keyword evidence="2" id="KW-0732">Signal</keyword>
<protein>
    <submittedName>
        <fullName evidence="4">Diguanylate cyclase (GGDEF)-like protein</fullName>
    </submittedName>
</protein>
<sequence>MLVYVLAVDATALLLVATTAASTTLTTGDLVRFGVLAAGALVHLEAARGIERLREVAAGGVPYVNLKSLWVFTGVIVLPLPLVGALVAVSFLYSFLRVDDSSVACRKVFSAATFVLASGLAAAVLDAAGHAPGAGVPDGPAGALVLVAAAITWWVVNFALVVAVLALNDPTAPVRTAFGDLNDQLVVAAALGLGIGMAALLVHTPWLVAVLMTTVLALHRGFLLPQLQRQAQTDGKTGLMEATYFARMCAARLDRLRDQGATAVLLVIDLDRFKDINDRLGHAAGDQVIVAVARALRGELRGDDLLGRFGGDEFVALLPGSGPHDVHDIGARLLRALHGLQPTVTATTGEARLPGLTASVGAALFPAHGATVDDLLLAADTAQQTAKATGGARLVLAPLPPAADPLAMHG</sequence>
<feature type="transmembrane region" description="Helical" evidence="1">
    <location>
        <begin position="108"/>
        <end position="129"/>
    </location>
</feature>
<dbReference type="SUPFAM" id="SSF55073">
    <property type="entry name" value="Nucleotide cyclase"/>
    <property type="match status" value="1"/>
</dbReference>
<keyword evidence="1" id="KW-0472">Membrane</keyword>
<evidence type="ECO:0000313" key="5">
    <source>
        <dbReference type="Proteomes" id="UP001195724"/>
    </source>
</evidence>
<feature type="transmembrane region" description="Helical" evidence="1">
    <location>
        <begin position="141"/>
        <end position="165"/>
    </location>
</feature>
<gene>
    <name evidence="4" type="ORF">JOE68_006043</name>
</gene>
<dbReference type="InterPro" id="IPR043128">
    <property type="entry name" value="Rev_trsase/Diguanyl_cyclase"/>
</dbReference>
<dbReference type="Pfam" id="PF00990">
    <property type="entry name" value="GGDEF"/>
    <property type="match status" value="1"/>
</dbReference>
<keyword evidence="5" id="KW-1185">Reference proteome</keyword>
<evidence type="ECO:0000259" key="3">
    <source>
        <dbReference type="PROSITE" id="PS50887"/>
    </source>
</evidence>
<dbReference type="InterPro" id="IPR029787">
    <property type="entry name" value="Nucleotide_cyclase"/>
</dbReference>
<dbReference type="PANTHER" id="PTHR46663:SF4">
    <property type="entry name" value="DIGUANYLATE CYCLASE DGCT-RELATED"/>
    <property type="match status" value="1"/>
</dbReference>
<proteinExistence type="predicted"/>
<dbReference type="Gene3D" id="3.30.70.270">
    <property type="match status" value="1"/>
</dbReference>
<accession>A0ABS2SG00</accession>
<keyword evidence="1" id="KW-0812">Transmembrane</keyword>
<comment type="caution">
    <text evidence="4">The sequence shown here is derived from an EMBL/GenBank/DDBJ whole genome shotgun (WGS) entry which is preliminary data.</text>
</comment>
<feature type="chain" id="PRO_5047015006" evidence="2">
    <location>
        <begin position="22"/>
        <end position="410"/>
    </location>
</feature>
<dbReference type="NCBIfam" id="TIGR00254">
    <property type="entry name" value="GGDEF"/>
    <property type="match status" value="1"/>
</dbReference>
<dbReference type="PANTHER" id="PTHR46663">
    <property type="entry name" value="DIGUANYLATE CYCLASE DGCT-RELATED"/>
    <property type="match status" value="1"/>
</dbReference>
<feature type="transmembrane region" description="Helical" evidence="1">
    <location>
        <begin position="68"/>
        <end position="96"/>
    </location>
</feature>
<name>A0ABS2SG00_9PSEU</name>
<evidence type="ECO:0000256" key="1">
    <source>
        <dbReference type="SAM" id="Phobius"/>
    </source>
</evidence>
<organism evidence="4 5">
    <name type="scientific">Saccharothrix algeriensis</name>
    <dbReference type="NCBI Taxonomy" id="173560"/>
    <lineage>
        <taxon>Bacteria</taxon>
        <taxon>Bacillati</taxon>
        <taxon>Actinomycetota</taxon>
        <taxon>Actinomycetes</taxon>
        <taxon>Pseudonocardiales</taxon>
        <taxon>Pseudonocardiaceae</taxon>
        <taxon>Saccharothrix</taxon>
    </lineage>
</organism>
<dbReference type="InterPro" id="IPR000160">
    <property type="entry name" value="GGDEF_dom"/>
</dbReference>
<keyword evidence="1" id="KW-1133">Transmembrane helix</keyword>
<feature type="signal peptide" evidence="2">
    <location>
        <begin position="1"/>
        <end position="21"/>
    </location>
</feature>
<dbReference type="PROSITE" id="PS50887">
    <property type="entry name" value="GGDEF"/>
    <property type="match status" value="1"/>
</dbReference>
<dbReference type="Proteomes" id="UP001195724">
    <property type="component" value="Unassembled WGS sequence"/>
</dbReference>
<reference evidence="4 5" key="1">
    <citation type="submission" date="2021-01" db="EMBL/GenBank/DDBJ databases">
        <title>Sequencing the genomes of 1000 actinobacteria strains.</title>
        <authorList>
            <person name="Klenk H.-P."/>
        </authorList>
    </citation>
    <scope>NUCLEOTIDE SEQUENCE [LARGE SCALE GENOMIC DNA]</scope>
    <source>
        <strain evidence="4 5">DSM 44581</strain>
    </source>
</reference>
<evidence type="ECO:0000313" key="4">
    <source>
        <dbReference type="EMBL" id="MBM7815178.1"/>
    </source>
</evidence>
<evidence type="ECO:0000256" key="2">
    <source>
        <dbReference type="SAM" id="SignalP"/>
    </source>
</evidence>
<dbReference type="EMBL" id="JAFBCL010000001">
    <property type="protein sequence ID" value="MBM7815178.1"/>
    <property type="molecule type" value="Genomic_DNA"/>
</dbReference>
<dbReference type="RefSeq" id="WP_307819986.1">
    <property type="nucleotide sequence ID" value="NZ_JAFBCL010000001.1"/>
</dbReference>
<dbReference type="InterPro" id="IPR052163">
    <property type="entry name" value="DGC-Regulatory_Protein"/>
</dbReference>